<dbReference type="InterPro" id="IPR050966">
    <property type="entry name" value="Glutamyl_endopeptidase"/>
</dbReference>
<accession>A0A840P658</accession>
<sequence>MPAFTTGAQAGTAAASGAAALVTVPLATTPSQVAAVEEYWKPDRLAKADDSTPKTADPKPAATSSSRPASGGQVASLTPVRAAEDSKRKVPWTVQPALPTKGGGTGSAPQTVGKVFFRTGGKEYWCSATSVRAQNRSLVATAGHCAFDVRSGKPVEYWVFVPNYKPGSQPDGIYVGHTLAMHSDFQGLADYDYDYAFIAVHRGFRWEAVKDAKGQTTYKKVSVGLLQDNVGGQGITAGRGATVAARAFGFPAGPQPDGSRPYNGHELKTCAGTTRKVSAPTYQVENGIAIKNCAFTAGASGGPWLVVYNSGTRLGFLNGINSLSWNRKADGKNDEISSSYFGAAVQVIYNRAQSVAIP</sequence>
<dbReference type="InterPro" id="IPR009003">
    <property type="entry name" value="Peptidase_S1_PA"/>
</dbReference>
<proteinExistence type="predicted"/>
<dbReference type="Gene3D" id="2.40.10.10">
    <property type="entry name" value="Trypsin-like serine proteases"/>
    <property type="match status" value="2"/>
</dbReference>
<comment type="caution">
    <text evidence="3">The sequence shown here is derived from an EMBL/GenBank/DDBJ whole genome shotgun (WGS) entry which is preliminary data.</text>
</comment>
<keyword evidence="1" id="KW-0732">Signal</keyword>
<keyword evidence="4" id="KW-1185">Reference proteome</keyword>
<dbReference type="AlphaFoldDB" id="A0A840P658"/>
<evidence type="ECO:0000256" key="2">
    <source>
        <dbReference type="SAM" id="MobiDB-lite"/>
    </source>
</evidence>
<evidence type="ECO:0000313" key="4">
    <source>
        <dbReference type="Proteomes" id="UP000578449"/>
    </source>
</evidence>
<name>A0A840P658_9ACTN</name>
<evidence type="ECO:0000256" key="1">
    <source>
        <dbReference type="ARBA" id="ARBA00022729"/>
    </source>
</evidence>
<organism evidence="3 4">
    <name type="scientific">Thermocatellispora tengchongensis</name>
    <dbReference type="NCBI Taxonomy" id="1073253"/>
    <lineage>
        <taxon>Bacteria</taxon>
        <taxon>Bacillati</taxon>
        <taxon>Actinomycetota</taxon>
        <taxon>Actinomycetes</taxon>
        <taxon>Streptosporangiales</taxon>
        <taxon>Streptosporangiaceae</taxon>
        <taxon>Thermocatellispora</taxon>
    </lineage>
</organism>
<evidence type="ECO:0008006" key="5">
    <source>
        <dbReference type="Google" id="ProtNLM"/>
    </source>
</evidence>
<evidence type="ECO:0000313" key="3">
    <source>
        <dbReference type="EMBL" id="MBB5132707.1"/>
    </source>
</evidence>
<protein>
    <recommendedName>
        <fullName evidence="5">Serine protease</fullName>
    </recommendedName>
</protein>
<dbReference type="PANTHER" id="PTHR15462">
    <property type="entry name" value="SERINE PROTEASE"/>
    <property type="match status" value="1"/>
</dbReference>
<feature type="compositionally biased region" description="Polar residues" evidence="2">
    <location>
        <begin position="62"/>
        <end position="76"/>
    </location>
</feature>
<reference evidence="3 4" key="1">
    <citation type="submission" date="2020-08" db="EMBL/GenBank/DDBJ databases">
        <title>Genomic Encyclopedia of Type Strains, Phase IV (KMG-IV): sequencing the most valuable type-strain genomes for metagenomic binning, comparative biology and taxonomic classification.</title>
        <authorList>
            <person name="Goeker M."/>
        </authorList>
    </citation>
    <scope>NUCLEOTIDE SEQUENCE [LARGE SCALE GENOMIC DNA]</scope>
    <source>
        <strain evidence="3 4">DSM 45615</strain>
    </source>
</reference>
<dbReference type="PANTHER" id="PTHR15462:SF8">
    <property type="entry name" value="SERINE PROTEASE"/>
    <property type="match status" value="1"/>
</dbReference>
<dbReference type="SUPFAM" id="SSF50494">
    <property type="entry name" value="Trypsin-like serine proteases"/>
    <property type="match status" value="1"/>
</dbReference>
<dbReference type="Proteomes" id="UP000578449">
    <property type="component" value="Unassembled WGS sequence"/>
</dbReference>
<feature type="compositionally biased region" description="Basic and acidic residues" evidence="2">
    <location>
        <begin position="43"/>
        <end position="52"/>
    </location>
</feature>
<dbReference type="EMBL" id="JACHGN010000004">
    <property type="protein sequence ID" value="MBB5132707.1"/>
    <property type="molecule type" value="Genomic_DNA"/>
</dbReference>
<dbReference type="RefSeq" id="WP_185049661.1">
    <property type="nucleotide sequence ID" value="NZ_BAABIX010000003.1"/>
</dbReference>
<gene>
    <name evidence="3" type="ORF">HNP84_002423</name>
</gene>
<dbReference type="InterPro" id="IPR043504">
    <property type="entry name" value="Peptidase_S1_PA_chymotrypsin"/>
</dbReference>
<feature type="region of interest" description="Disordered" evidence="2">
    <location>
        <begin position="43"/>
        <end position="106"/>
    </location>
</feature>